<name>B4CY77_9BACT</name>
<gene>
    <name evidence="1" type="ORF">CfE428DRAFT_1518</name>
</gene>
<organism evidence="1 2">
    <name type="scientific">Chthoniobacter flavus Ellin428</name>
    <dbReference type="NCBI Taxonomy" id="497964"/>
    <lineage>
        <taxon>Bacteria</taxon>
        <taxon>Pseudomonadati</taxon>
        <taxon>Verrucomicrobiota</taxon>
        <taxon>Spartobacteria</taxon>
        <taxon>Chthoniobacterales</taxon>
        <taxon>Chthoniobacteraceae</taxon>
        <taxon>Chthoniobacter</taxon>
    </lineage>
</organism>
<evidence type="ECO:0000313" key="1">
    <source>
        <dbReference type="EMBL" id="EDY21225.1"/>
    </source>
</evidence>
<sequence>MNISTHSQPATDRFRGEKRVVRRAKNALCGASVVVVTDINLEFAN</sequence>
<comment type="caution">
    <text evidence="1">The sequence shown here is derived from an EMBL/GenBank/DDBJ whole genome shotgun (WGS) entry which is preliminary data.</text>
</comment>
<evidence type="ECO:0000313" key="2">
    <source>
        <dbReference type="Proteomes" id="UP000005824"/>
    </source>
</evidence>
<keyword evidence="2" id="KW-1185">Reference proteome</keyword>
<proteinExistence type="predicted"/>
<dbReference type="AlphaFoldDB" id="B4CY77"/>
<reference evidence="1 2" key="1">
    <citation type="journal article" date="2011" name="J. Bacteriol.">
        <title>Genome sequence of Chthoniobacter flavus Ellin428, an aerobic heterotrophic soil bacterium.</title>
        <authorList>
            <person name="Kant R."/>
            <person name="van Passel M.W."/>
            <person name="Palva A."/>
            <person name="Lucas S."/>
            <person name="Lapidus A."/>
            <person name="Glavina Del Rio T."/>
            <person name="Dalin E."/>
            <person name="Tice H."/>
            <person name="Bruce D."/>
            <person name="Goodwin L."/>
            <person name="Pitluck S."/>
            <person name="Larimer F.W."/>
            <person name="Land M.L."/>
            <person name="Hauser L."/>
            <person name="Sangwan P."/>
            <person name="de Vos W.M."/>
            <person name="Janssen P.H."/>
            <person name="Smidt H."/>
        </authorList>
    </citation>
    <scope>NUCLEOTIDE SEQUENCE [LARGE SCALE GENOMIC DNA]</scope>
    <source>
        <strain evidence="1 2">Ellin428</strain>
    </source>
</reference>
<accession>B4CY77</accession>
<protein>
    <submittedName>
        <fullName evidence="1">Uncharacterized protein</fullName>
    </submittedName>
</protein>
<dbReference type="EMBL" id="ABVL01000003">
    <property type="protein sequence ID" value="EDY21225.1"/>
    <property type="molecule type" value="Genomic_DNA"/>
</dbReference>
<dbReference type="InParanoid" id="B4CY77"/>
<dbReference type="STRING" id="497964.CfE428DRAFT_1518"/>
<dbReference type="Proteomes" id="UP000005824">
    <property type="component" value="Unassembled WGS sequence"/>
</dbReference>